<proteinExistence type="predicted"/>
<evidence type="ECO:0000313" key="2">
    <source>
        <dbReference type="EMBL" id="GFT72878.1"/>
    </source>
</evidence>
<comment type="caution">
    <text evidence="1">The sequence shown here is derived from an EMBL/GenBank/DDBJ whole genome shotgun (WGS) entry which is preliminary data.</text>
</comment>
<evidence type="ECO:0000313" key="3">
    <source>
        <dbReference type="Proteomes" id="UP000887013"/>
    </source>
</evidence>
<protein>
    <submittedName>
        <fullName evidence="1">Uncharacterized protein</fullName>
    </submittedName>
</protein>
<reference evidence="1" key="1">
    <citation type="submission" date="2020-08" db="EMBL/GenBank/DDBJ databases">
        <title>Multicomponent nature underlies the extraordinary mechanical properties of spider dragline silk.</title>
        <authorList>
            <person name="Kono N."/>
            <person name="Nakamura H."/>
            <person name="Mori M."/>
            <person name="Yoshida Y."/>
            <person name="Ohtoshi R."/>
            <person name="Malay A.D."/>
            <person name="Moran D.A.P."/>
            <person name="Tomita M."/>
            <person name="Numata K."/>
            <person name="Arakawa K."/>
        </authorList>
    </citation>
    <scope>NUCLEOTIDE SEQUENCE</scope>
</reference>
<sequence>MVLDHFPVLSLQRLCLTKIALGISNNPEMTAIEKKYDLLIYFPLNKGIDSFLAFHQSDLQFSSWEDEYPSLFMTSPFTNHHLRQWNKPHIYYHNIDTTDYFEFPWCFTLQPKNDLLYAEWNNLILEKISSLSIPKPFHNELLTLVRCIRLEIKKWMLKHSRILRCSEELISFQWKSSGKINYEETAKALIRNEKLDIRTRYALTSFYYLKDDASFLWNKMTRDEKKFFSDDLTSLRIWNPSLERISPFEFNKIARLIMWFDNDIRGDRTPWYSDNYLGLRTLFPKLSMEKKIEWLRYSVKMQSIDNEDLLFCLAHLGANDEKENLFREYPCQILAYFLDWPLQSEFLEVAEGMWSFVSGRIFFFLLHFIIYERIVKEWNDYDYFHLLREFWRQSPIHLKECIKLKNIYQVVMLAIDCGDTSSFYEEEIAKLCANIDYAFCIP</sequence>
<keyword evidence="3" id="KW-1185">Reference proteome</keyword>
<evidence type="ECO:0000313" key="1">
    <source>
        <dbReference type="EMBL" id="GFS89537.1"/>
    </source>
</evidence>
<accession>A0A8X6N1T4</accession>
<organism evidence="1 3">
    <name type="scientific">Nephila pilipes</name>
    <name type="common">Giant wood spider</name>
    <name type="synonym">Nephila maculata</name>
    <dbReference type="NCBI Taxonomy" id="299642"/>
    <lineage>
        <taxon>Eukaryota</taxon>
        <taxon>Metazoa</taxon>
        <taxon>Ecdysozoa</taxon>
        <taxon>Arthropoda</taxon>
        <taxon>Chelicerata</taxon>
        <taxon>Arachnida</taxon>
        <taxon>Araneae</taxon>
        <taxon>Araneomorphae</taxon>
        <taxon>Entelegynae</taxon>
        <taxon>Araneoidea</taxon>
        <taxon>Nephilidae</taxon>
        <taxon>Nephila</taxon>
    </lineage>
</organism>
<dbReference type="AlphaFoldDB" id="A0A8X6N1T4"/>
<name>A0A8X6N1T4_NEPPI</name>
<dbReference type="EMBL" id="BMAW01021452">
    <property type="protein sequence ID" value="GFT72878.1"/>
    <property type="molecule type" value="Genomic_DNA"/>
</dbReference>
<dbReference type="EMBL" id="BMAW01099353">
    <property type="protein sequence ID" value="GFS89537.1"/>
    <property type="molecule type" value="Genomic_DNA"/>
</dbReference>
<gene>
    <name evidence="1" type="primary">NCL1_49061</name>
    <name evidence="1" type="ORF">NPIL_291161</name>
    <name evidence="2" type="ORF">NPIL_694491</name>
</gene>
<dbReference type="Proteomes" id="UP000887013">
    <property type="component" value="Unassembled WGS sequence"/>
</dbReference>